<keyword evidence="9" id="KW-1185">Reference proteome</keyword>
<organism evidence="8 9">
    <name type="scientific">Piscinibacter gummiphilus</name>
    <dbReference type="NCBI Taxonomy" id="946333"/>
    <lineage>
        <taxon>Bacteria</taxon>
        <taxon>Pseudomonadati</taxon>
        <taxon>Pseudomonadota</taxon>
        <taxon>Betaproteobacteria</taxon>
        <taxon>Burkholderiales</taxon>
        <taxon>Sphaerotilaceae</taxon>
        <taxon>Piscinibacter</taxon>
    </lineage>
</organism>
<dbReference type="InterPro" id="IPR026392">
    <property type="entry name" value="Exo/Archaeosortase_dom"/>
</dbReference>
<dbReference type="NCBIfam" id="NF012182">
    <property type="entry name" value="exosortase_XrtQ"/>
    <property type="match status" value="1"/>
</dbReference>
<keyword evidence="7" id="KW-0472">Membrane</keyword>
<evidence type="ECO:0000256" key="4">
    <source>
        <dbReference type="ARBA" id="ARBA00022692"/>
    </source>
</evidence>
<dbReference type="STRING" id="946333.A4W93_27350"/>
<dbReference type="GO" id="GO:0006508">
    <property type="term" value="P:proteolysis"/>
    <property type="evidence" value="ECO:0007669"/>
    <property type="project" value="UniProtKB-KW"/>
</dbReference>
<evidence type="ECO:0000256" key="3">
    <source>
        <dbReference type="ARBA" id="ARBA00022670"/>
    </source>
</evidence>
<dbReference type="AlphaFoldDB" id="A0A1W6LGB6"/>
<dbReference type="EMBL" id="CP015118">
    <property type="protein sequence ID" value="ARN23324.1"/>
    <property type="molecule type" value="Genomic_DNA"/>
</dbReference>
<evidence type="ECO:0000256" key="2">
    <source>
        <dbReference type="ARBA" id="ARBA00022475"/>
    </source>
</evidence>
<dbReference type="Proteomes" id="UP000193427">
    <property type="component" value="Chromosome"/>
</dbReference>
<keyword evidence="2" id="KW-1003">Cell membrane</keyword>
<dbReference type="GO" id="GO:0005886">
    <property type="term" value="C:plasma membrane"/>
    <property type="evidence" value="ECO:0007669"/>
    <property type="project" value="UniProtKB-SubCell"/>
</dbReference>
<comment type="subcellular location">
    <subcellularLocation>
        <location evidence="1">Cell membrane</location>
        <topology evidence="1">Multi-pass membrane protein</topology>
    </subcellularLocation>
</comment>
<proteinExistence type="predicted"/>
<evidence type="ECO:0000256" key="7">
    <source>
        <dbReference type="ARBA" id="ARBA00023136"/>
    </source>
</evidence>
<dbReference type="GO" id="GO:0008233">
    <property type="term" value="F:peptidase activity"/>
    <property type="evidence" value="ECO:0007669"/>
    <property type="project" value="UniProtKB-KW"/>
</dbReference>
<accession>A0A1W6LGB6</accession>
<dbReference type="RefSeq" id="WP_237357633.1">
    <property type="nucleotide sequence ID" value="NZ_BSPR01000017.1"/>
</dbReference>
<reference evidence="8 9" key="1">
    <citation type="submission" date="2016-04" db="EMBL/GenBank/DDBJ databases">
        <title>Complete genome sequence of natural rubber-degrading, novel Gram-negative bacterium, Rhizobacter gummiphilus strain NS21.</title>
        <authorList>
            <person name="Tabata M."/>
            <person name="Kasai D."/>
            <person name="Fukuda M."/>
        </authorList>
    </citation>
    <scope>NUCLEOTIDE SEQUENCE [LARGE SCALE GENOMIC DNA]</scope>
    <source>
        <strain evidence="8 9">NS21</strain>
    </source>
</reference>
<keyword evidence="6" id="KW-1133">Transmembrane helix</keyword>
<dbReference type="KEGG" id="rgu:A4W93_27350"/>
<evidence type="ECO:0000313" key="8">
    <source>
        <dbReference type="EMBL" id="ARN23324.1"/>
    </source>
</evidence>
<keyword evidence="5" id="KW-0378">Hydrolase</keyword>
<evidence type="ECO:0000256" key="6">
    <source>
        <dbReference type="ARBA" id="ARBA00022989"/>
    </source>
</evidence>
<evidence type="ECO:0000256" key="1">
    <source>
        <dbReference type="ARBA" id="ARBA00004651"/>
    </source>
</evidence>
<gene>
    <name evidence="8" type="ORF">A4W93_27350</name>
</gene>
<name>A0A1W6LGB6_9BURK</name>
<dbReference type="InterPro" id="IPR019127">
    <property type="entry name" value="Exosortase"/>
</dbReference>
<dbReference type="Pfam" id="PF09721">
    <property type="entry name" value="Exosortase_EpsH"/>
    <property type="match status" value="1"/>
</dbReference>
<protein>
    <submittedName>
        <fullName evidence="8">Exosortase</fullName>
    </submittedName>
</protein>
<keyword evidence="3" id="KW-0645">Protease</keyword>
<evidence type="ECO:0000256" key="5">
    <source>
        <dbReference type="ARBA" id="ARBA00022801"/>
    </source>
</evidence>
<sequence length="280" mass="29120">MTRIVVPTSESGRWLGRLDRLPPAAWLGLQAAALWPHWRWAAARVADGSDDPLGLAALAAFALLVAREVPRMSARPSGRWWAAAAVATGAATLATFWLPPLVGAVFAALAVACGARAFLPSGHPSLPMAGLAVLALPVVSSLQFYAGFPLRVVTAQLSTWILQLAGLAAERAGTAMVVEGKLVIVDAPCSGVQMVWMAYFCACAVAGFGRLADRVFLRRLPAAGLFVLAGNVVRNSALVAMEATGRPVSEALHQGIGLVVLAAVCAGVVWVIRGGRDGTQ</sequence>
<dbReference type="NCBIfam" id="TIGR04178">
    <property type="entry name" value="exo_archaeo"/>
    <property type="match status" value="1"/>
</dbReference>
<keyword evidence="4" id="KW-0812">Transmembrane</keyword>
<evidence type="ECO:0000313" key="9">
    <source>
        <dbReference type="Proteomes" id="UP000193427"/>
    </source>
</evidence>